<organism evidence="1 2">
    <name type="scientific">Parathielavia hyrcaniae</name>
    <dbReference type="NCBI Taxonomy" id="113614"/>
    <lineage>
        <taxon>Eukaryota</taxon>
        <taxon>Fungi</taxon>
        <taxon>Dikarya</taxon>
        <taxon>Ascomycota</taxon>
        <taxon>Pezizomycotina</taxon>
        <taxon>Sordariomycetes</taxon>
        <taxon>Sordariomycetidae</taxon>
        <taxon>Sordariales</taxon>
        <taxon>Chaetomiaceae</taxon>
        <taxon>Parathielavia</taxon>
    </lineage>
</organism>
<comment type="caution">
    <text evidence="1">The sequence shown here is derived from an EMBL/GenBank/DDBJ whole genome shotgun (WGS) entry which is preliminary data.</text>
</comment>
<reference evidence="1" key="1">
    <citation type="journal article" date="2023" name="Mol. Phylogenet. Evol.">
        <title>Genome-scale phylogeny and comparative genomics of the fungal order Sordariales.</title>
        <authorList>
            <person name="Hensen N."/>
            <person name="Bonometti L."/>
            <person name="Westerberg I."/>
            <person name="Brannstrom I.O."/>
            <person name="Guillou S."/>
            <person name="Cros-Aarteil S."/>
            <person name="Calhoun S."/>
            <person name="Haridas S."/>
            <person name="Kuo A."/>
            <person name="Mondo S."/>
            <person name="Pangilinan J."/>
            <person name="Riley R."/>
            <person name="LaButti K."/>
            <person name="Andreopoulos B."/>
            <person name="Lipzen A."/>
            <person name="Chen C."/>
            <person name="Yan M."/>
            <person name="Daum C."/>
            <person name="Ng V."/>
            <person name="Clum A."/>
            <person name="Steindorff A."/>
            <person name="Ohm R.A."/>
            <person name="Martin F."/>
            <person name="Silar P."/>
            <person name="Natvig D.O."/>
            <person name="Lalanne C."/>
            <person name="Gautier V."/>
            <person name="Ament-Velasquez S.L."/>
            <person name="Kruys A."/>
            <person name="Hutchinson M.I."/>
            <person name="Powell A.J."/>
            <person name="Barry K."/>
            <person name="Miller A.N."/>
            <person name="Grigoriev I.V."/>
            <person name="Debuchy R."/>
            <person name="Gladieux P."/>
            <person name="Hiltunen Thoren M."/>
            <person name="Johannesson H."/>
        </authorList>
    </citation>
    <scope>NUCLEOTIDE SEQUENCE</scope>
    <source>
        <strain evidence="1">CBS 757.83</strain>
    </source>
</reference>
<keyword evidence="2" id="KW-1185">Reference proteome</keyword>
<evidence type="ECO:0000313" key="1">
    <source>
        <dbReference type="EMBL" id="KAK4104667.1"/>
    </source>
</evidence>
<dbReference type="AlphaFoldDB" id="A0AAN6T5E6"/>
<protein>
    <submittedName>
        <fullName evidence="1">Uncharacterized protein</fullName>
    </submittedName>
</protein>
<dbReference type="EMBL" id="MU863626">
    <property type="protein sequence ID" value="KAK4104667.1"/>
    <property type="molecule type" value="Genomic_DNA"/>
</dbReference>
<name>A0AAN6T5E6_9PEZI</name>
<reference evidence="1" key="2">
    <citation type="submission" date="2023-05" db="EMBL/GenBank/DDBJ databases">
        <authorList>
            <consortium name="Lawrence Berkeley National Laboratory"/>
            <person name="Steindorff A."/>
            <person name="Hensen N."/>
            <person name="Bonometti L."/>
            <person name="Westerberg I."/>
            <person name="Brannstrom I.O."/>
            <person name="Guillou S."/>
            <person name="Cros-Aarteil S."/>
            <person name="Calhoun S."/>
            <person name="Haridas S."/>
            <person name="Kuo A."/>
            <person name="Mondo S."/>
            <person name="Pangilinan J."/>
            <person name="Riley R."/>
            <person name="Labutti K."/>
            <person name="Andreopoulos B."/>
            <person name="Lipzen A."/>
            <person name="Chen C."/>
            <person name="Yanf M."/>
            <person name="Daum C."/>
            <person name="Ng V."/>
            <person name="Clum A."/>
            <person name="Ohm R."/>
            <person name="Martin F."/>
            <person name="Silar P."/>
            <person name="Natvig D."/>
            <person name="Lalanne C."/>
            <person name="Gautier V."/>
            <person name="Ament-Velasquez S.L."/>
            <person name="Kruys A."/>
            <person name="Hutchinson M.I."/>
            <person name="Powell A.J."/>
            <person name="Barry K."/>
            <person name="Miller A.N."/>
            <person name="Grigoriev I.V."/>
            <person name="Debuchy R."/>
            <person name="Gladieux P."/>
            <person name="Thoren M.H."/>
            <person name="Johannesson H."/>
        </authorList>
    </citation>
    <scope>NUCLEOTIDE SEQUENCE</scope>
    <source>
        <strain evidence="1">CBS 757.83</strain>
    </source>
</reference>
<proteinExistence type="predicted"/>
<gene>
    <name evidence="1" type="ORF">N658DRAFT_185933</name>
</gene>
<sequence length="175" mass="19273">MTELRKLTSRSSPQSLQRFQVGNTLLAGGLHLLSPCPFPSCCESSPNIQGSSELWLLEALATSRVGAFEPPRSTGTPFGRAVRESHKRPGAALHSCCAECRTQSACKHTVDSPWLYVPTVVCTDTASRYSHHYHCYSDCRQTAQLPTPAASPQNRSESVQMRLNKTYFPGYTILI</sequence>
<evidence type="ECO:0000313" key="2">
    <source>
        <dbReference type="Proteomes" id="UP001305647"/>
    </source>
</evidence>
<accession>A0AAN6T5E6</accession>
<dbReference type="Proteomes" id="UP001305647">
    <property type="component" value="Unassembled WGS sequence"/>
</dbReference>